<reference evidence="1" key="2">
    <citation type="submission" date="2025-08" db="UniProtKB">
        <authorList>
            <consortium name="Ensembl"/>
        </authorList>
    </citation>
    <scope>IDENTIFICATION</scope>
</reference>
<evidence type="ECO:0000313" key="2">
    <source>
        <dbReference type="Proteomes" id="UP000265140"/>
    </source>
</evidence>
<sequence length="82" mass="9677">MLFTSLVQFCLTVLFYFYSSTLSCLSLTDDLKTFLQHYVILLGWSFKAQDTVLNVLGNRGHDYSEVFGHRWILCFIVYFDFK</sequence>
<evidence type="ECO:0008006" key="3">
    <source>
        <dbReference type="Google" id="ProtNLM"/>
    </source>
</evidence>
<reference evidence="1 2" key="1">
    <citation type="submission" date="2020-02" db="EMBL/GenBank/DDBJ databases">
        <title>Esox lucius (northern pike) genome, fEsoLuc1, primary haplotype.</title>
        <authorList>
            <person name="Myers G."/>
            <person name="Karagic N."/>
            <person name="Meyer A."/>
            <person name="Pippel M."/>
            <person name="Reichard M."/>
            <person name="Winkler S."/>
            <person name="Tracey A."/>
            <person name="Sims Y."/>
            <person name="Howe K."/>
            <person name="Rhie A."/>
            <person name="Formenti G."/>
            <person name="Durbin R."/>
            <person name="Fedrigo O."/>
            <person name="Jarvis E.D."/>
        </authorList>
    </citation>
    <scope>NUCLEOTIDE SEQUENCE [LARGE SCALE GENOMIC DNA]</scope>
</reference>
<dbReference type="Proteomes" id="UP000265140">
    <property type="component" value="Chromosome 7"/>
</dbReference>
<evidence type="ECO:0000313" key="1">
    <source>
        <dbReference type="Ensembl" id="ENSELUP00000087354.1"/>
    </source>
</evidence>
<protein>
    <recommendedName>
        <fullName evidence="3">Secreted protein</fullName>
    </recommendedName>
</protein>
<accession>A0AAY5KDZ9</accession>
<proteinExistence type="predicted"/>
<organism evidence="1 2">
    <name type="scientific">Esox lucius</name>
    <name type="common">Northern pike</name>
    <dbReference type="NCBI Taxonomy" id="8010"/>
    <lineage>
        <taxon>Eukaryota</taxon>
        <taxon>Metazoa</taxon>
        <taxon>Chordata</taxon>
        <taxon>Craniata</taxon>
        <taxon>Vertebrata</taxon>
        <taxon>Euteleostomi</taxon>
        <taxon>Actinopterygii</taxon>
        <taxon>Neopterygii</taxon>
        <taxon>Teleostei</taxon>
        <taxon>Protacanthopterygii</taxon>
        <taxon>Esociformes</taxon>
        <taxon>Esocidae</taxon>
        <taxon>Esox</taxon>
    </lineage>
</organism>
<reference evidence="1" key="3">
    <citation type="submission" date="2025-09" db="UniProtKB">
        <authorList>
            <consortium name="Ensembl"/>
        </authorList>
    </citation>
    <scope>IDENTIFICATION</scope>
</reference>
<dbReference type="AlphaFoldDB" id="A0AAY5KDZ9"/>
<dbReference type="Ensembl" id="ENSELUT00000095354.1">
    <property type="protein sequence ID" value="ENSELUP00000087354.1"/>
    <property type="gene ID" value="ENSELUG00000041480.1"/>
</dbReference>
<keyword evidence="2" id="KW-1185">Reference proteome</keyword>
<name>A0AAY5KDZ9_ESOLU</name>